<evidence type="ECO:0000256" key="2">
    <source>
        <dbReference type="ARBA" id="ARBA00004173"/>
    </source>
</evidence>
<name>A0A914UZV1_9BILA</name>
<evidence type="ECO:0000256" key="6">
    <source>
        <dbReference type="ARBA" id="ARBA00022490"/>
    </source>
</evidence>
<dbReference type="GO" id="GO:0045087">
    <property type="term" value="P:innate immune response"/>
    <property type="evidence" value="ECO:0007669"/>
    <property type="project" value="UniProtKB-KW"/>
</dbReference>
<evidence type="ECO:0000259" key="12">
    <source>
        <dbReference type="SMART" id="SM01284"/>
    </source>
</evidence>
<evidence type="ECO:0000256" key="7">
    <source>
        <dbReference type="ARBA" id="ARBA00022588"/>
    </source>
</evidence>
<evidence type="ECO:0000256" key="3">
    <source>
        <dbReference type="ARBA" id="ARBA00004496"/>
    </source>
</evidence>
<dbReference type="SMART" id="SM01284">
    <property type="entry name" value="ECSIT_Cterm"/>
    <property type="match status" value="1"/>
</dbReference>
<evidence type="ECO:0000313" key="14">
    <source>
        <dbReference type="WBParaSite" id="PSAMB.scaffold1403size31945.g12973.t1"/>
    </source>
</evidence>
<evidence type="ECO:0000256" key="1">
    <source>
        <dbReference type="ARBA" id="ARBA00004123"/>
    </source>
</evidence>
<keyword evidence="7" id="KW-0399">Innate immunity</keyword>
<proteinExistence type="inferred from homology"/>
<dbReference type="Pfam" id="PF14784">
    <property type="entry name" value="ECSIT_C"/>
    <property type="match status" value="1"/>
</dbReference>
<dbReference type="GO" id="GO:0007178">
    <property type="term" value="P:cell surface receptor protein serine/threonine kinase signaling pathway"/>
    <property type="evidence" value="ECO:0007669"/>
    <property type="project" value="TreeGrafter"/>
</dbReference>
<comment type="similarity">
    <text evidence="4">Belongs to the ECSIT family.</text>
</comment>
<dbReference type="InterPro" id="IPR010418">
    <property type="entry name" value="ECSIT"/>
</dbReference>
<dbReference type="InterPro" id="IPR046448">
    <property type="entry name" value="ECSIT_N"/>
</dbReference>
<evidence type="ECO:0000313" key="13">
    <source>
        <dbReference type="Proteomes" id="UP000887566"/>
    </source>
</evidence>
<dbReference type="PANTHER" id="PTHR13113:SF1">
    <property type="entry name" value="EVOLUTIONARILY CONSERVED SIGNALING INTERMEDIATE IN TOLL PATHWAY, MITOCHONDRIAL"/>
    <property type="match status" value="1"/>
</dbReference>
<reference evidence="14" key="1">
    <citation type="submission" date="2022-11" db="UniProtKB">
        <authorList>
            <consortium name="WormBaseParasite"/>
        </authorList>
    </citation>
    <scope>IDENTIFICATION</scope>
</reference>
<keyword evidence="8" id="KW-0391">Immunity</keyword>
<evidence type="ECO:0000256" key="9">
    <source>
        <dbReference type="ARBA" id="ARBA00022946"/>
    </source>
</evidence>
<accession>A0A914UZV1</accession>
<dbReference type="PANTHER" id="PTHR13113">
    <property type="entry name" value="ECSIT EVOLUTIONARILY CONSERVED SIGNALING INTERMEDIATE IN TOLL PATHWAYS"/>
    <property type="match status" value="1"/>
</dbReference>
<dbReference type="AlphaFoldDB" id="A0A914UZV1"/>
<organism evidence="13 14">
    <name type="scientific">Plectus sambesii</name>
    <dbReference type="NCBI Taxonomy" id="2011161"/>
    <lineage>
        <taxon>Eukaryota</taxon>
        <taxon>Metazoa</taxon>
        <taxon>Ecdysozoa</taxon>
        <taxon>Nematoda</taxon>
        <taxon>Chromadorea</taxon>
        <taxon>Plectida</taxon>
        <taxon>Plectina</taxon>
        <taxon>Plectoidea</taxon>
        <taxon>Plectidae</taxon>
        <taxon>Plectus</taxon>
    </lineage>
</organism>
<keyword evidence="10" id="KW-0496">Mitochondrion</keyword>
<keyword evidence="11" id="KW-0539">Nucleus</keyword>
<comment type="subcellular location">
    <subcellularLocation>
        <location evidence="3">Cytoplasm</location>
    </subcellularLocation>
    <subcellularLocation>
        <location evidence="2">Mitochondrion</location>
    </subcellularLocation>
    <subcellularLocation>
        <location evidence="1">Nucleus</location>
    </subcellularLocation>
</comment>
<evidence type="ECO:0000256" key="11">
    <source>
        <dbReference type="ARBA" id="ARBA00023242"/>
    </source>
</evidence>
<dbReference type="GO" id="GO:0005634">
    <property type="term" value="C:nucleus"/>
    <property type="evidence" value="ECO:0007669"/>
    <property type="project" value="UniProtKB-SubCell"/>
</dbReference>
<evidence type="ECO:0000256" key="8">
    <source>
        <dbReference type="ARBA" id="ARBA00022859"/>
    </source>
</evidence>
<keyword evidence="6" id="KW-0963">Cytoplasm</keyword>
<sequence>MIPQTSIQRMFKHYPMHQDCCVKLLDEMEWHGKGSHPIDKPLYVNGPFTVYLMEHTVSYFTITADADPNKNFNLFRDERPETAEEWRNWKTRWNSPISDQRRALMAEATMHEQPDGTILACAATGTSSKESSAACIDFLQRINPRLEKISVVFRVRHTTPVDVVVSSDERRESEESAEAAAS</sequence>
<dbReference type="Proteomes" id="UP000887566">
    <property type="component" value="Unplaced"/>
</dbReference>
<dbReference type="Pfam" id="PF06239">
    <property type="entry name" value="ECSIT_N"/>
    <property type="match status" value="1"/>
</dbReference>
<dbReference type="WBParaSite" id="PSAMB.scaffold1403size31945.g12973.t1">
    <property type="protein sequence ID" value="PSAMB.scaffold1403size31945.g12973.t1"/>
    <property type="gene ID" value="PSAMB.scaffold1403size31945.g12973"/>
</dbReference>
<protein>
    <recommendedName>
        <fullName evidence="5">Evolutionarily conserved signaling intermediate in Toll pathway, mitochondrial</fullName>
    </recommendedName>
</protein>
<evidence type="ECO:0000256" key="10">
    <source>
        <dbReference type="ARBA" id="ARBA00023128"/>
    </source>
</evidence>
<dbReference type="GO" id="GO:0005739">
    <property type="term" value="C:mitochondrion"/>
    <property type="evidence" value="ECO:0007669"/>
    <property type="project" value="UniProtKB-SubCell"/>
</dbReference>
<evidence type="ECO:0000256" key="4">
    <source>
        <dbReference type="ARBA" id="ARBA00007674"/>
    </source>
</evidence>
<keyword evidence="9" id="KW-0809">Transit peptide</keyword>
<feature type="domain" description="ECSIT C-terminal" evidence="12">
    <location>
        <begin position="34"/>
        <end position="156"/>
    </location>
</feature>
<evidence type="ECO:0000256" key="5">
    <source>
        <dbReference type="ARBA" id="ARBA00019998"/>
    </source>
</evidence>
<dbReference type="InterPro" id="IPR029342">
    <property type="entry name" value="ECIST_C"/>
</dbReference>
<keyword evidence="13" id="KW-1185">Reference proteome</keyword>